<dbReference type="EMBL" id="JSZA02000012">
    <property type="protein sequence ID" value="KHD10225.2"/>
    <property type="molecule type" value="Genomic_DNA"/>
</dbReference>
<sequence length="317" mass="36991">MSEVRYCYICSAARSGSTFCDMLLGGHSQLASLGEFSFLGKDIALDELCSCGTLVKECSEWAKVIDRVYHEKSIELRQQPYALPQWDTKARRVVDFQQQTPQYLLIRKLRSLWMRMRFYMPTPVARHTPIPAKLRQGISNTLYLYDIVREEWNSQIVVDSSKQAYQALSLYEKCGSSMRIILLTRDGRGVYLSRRSKGISRQLSVGKWRHYYLHALPLLRRYIHPDHIYMLKYEDLASQPETTLRRLCQFLEIHFEKQMLDLAAGSRHIVGGNYNAKMNRNSRGIQLDERWKLDLTGDELAYFMRHGGTLNRQLGYN</sequence>
<organism evidence="1 2">
    <name type="scientific">Candidatus Thiomargarita nelsonii</name>
    <dbReference type="NCBI Taxonomy" id="1003181"/>
    <lineage>
        <taxon>Bacteria</taxon>
        <taxon>Pseudomonadati</taxon>
        <taxon>Pseudomonadota</taxon>
        <taxon>Gammaproteobacteria</taxon>
        <taxon>Thiotrichales</taxon>
        <taxon>Thiotrichaceae</taxon>
        <taxon>Thiomargarita</taxon>
    </lineage>
</organism>
<evidence type="ECO:0000313" key="2">
    <source>
        <dbReference type="Proteomes" id="UP000030428"/>
    </source>
</evidence>
<name>A0A0A6PHS0_9GAMM</name>
<reference evidence="1 2" key="1">
    <citation type="journal article" date="2016" name="Front. Microbiol.">
        <title>Single-Cell (Meta-)Genomics of a Dimorphic Candidatus Thiomargarita nelsonii Reveals Genomic Plasticity.</title>
        <authorList>
            <person name="Flood B.E."/>
            <person name="Fliss P."/>
            <person name="Jones D.S."/>
            <person name="Dick G.J."/>
            <person name="Jain S."/>
            <person name="Kaster A.K."/>
            <person name="Winkel M."/>
            <person name="Mussmann M."/>
            <person name="Bailey J."/>
        </authorList>
    </citation>
    <scope>NUCLEOTIDE SEQUENCE [LARGE SCALE GENOMIC DNA]</scope>
    <source>
        <strain evidence="1">Hydrate Ridge</strain>
    </source>
</reference>
<evidence type="ECO:0000313" key="1">
    <source>
        <dbReference type="EMBL" id="KHD10225.2"/>
    </source>
</evidence>
<dbReference type="Pfam" id="PF13469">
    <property type="entry name" value="Sulfotransfer_3"/>
    <property type="match status" value="1"/>
</dbReference>
<dbReference type="InterPro" id="IPR027417">
    <property type="entry name" value="P-loop_NTPase"/>
</dbReference>
<proteinExistence type="predicted"/>
<keyword evidence="2" id="KW-1185">Reference proteome</keyword>
<dbReference type="Gene3D" id="3.40.50.300">
    <property type="entry name" value="P-loop containing nucleotide triphosphate hydrolases"/>
    <property type="match status" value="1"/>
</dbReference>
<accession>A0A0A6PHS0</accession>
<evidence type="ECO:0008006" key="3">
    <source>
        <dbReference type="Google" id="ProtNLM"/>
    </source>
</evidence>
<dbReference type="SUPFAM" id="SSF52540">
    <property type="entry name" value="P-loop containing nucleoside triphosphate hydrolases"/>
    <property type="match status" value="1"/>
</dbReference>
<gene>
    <name evidence="1" type="ORF">PN36_04375</name>
</gene>
<dbReference type="Proteomes" id="UP000030428">
    <property type="component" value="Unassembled WGS sequence"/>
</dbReference>
<dbReference type="AlphaFoldDB" id="A0A0A6PHS0"/>
<comment type="caution">
    <text evidence="1">The sequence shown here is derived from an EMBL/GenBank/DDBJ whole genome shotgun (WGS) entry which is preliminary data.</text>
</comment>
<protein>
    <recommendedName>
        <fullName evidence="3">Sulfotransferase</fullName>
    </recommendedName>
</protein>